<feature type="transmembrane region" description="Helical" evidence="1">
    <location>
        <begin position="6"/>
        <end position="21"/>
    </location>
</feature>
<sequence length="235" mass="26658">MKILIGVMLVIILVFVIYFMIQKKSKNKIMASASNLDNFKPVKFNTEPDFPVGFGYKCQWLAIKTMDTQGVKNQFKLRNAESSNWESGIAGAYKGYYFITPPVDGWTLIINSTMPDLSVQKEPLKIITELSTIFGEAYYFGTHRIVEYHGWAKAIEGKVERAYGYVGESGETIVNIGEISHEEIENKLIFTELNVEEPVLPNEEDVLMIAKKWTIDPLMNERNYSTGTGYIGTLK</sequence>
<keyword evidence="1" id="KW-1133">Transmembrane helix</keyword>
<reference evidence="2 3" key="1">
    <citation type="submission" date="2021-03" db="EMBL/GenBank/DDBJ databases">
        <title>Genomic Encyclopedia of Type Strains, Phase IV (KMG-IV): sequencing the most valuable type-strain genomes for metagenomic binning, comparative biology and taxonomic classification.</title>
        <authorList>
            <person name="Goeker M."/>
        </authorList>
    </citation>
    <scope>NUCLEOTIDE SEQUENCE [LARGE SCALE GENOMIC DNA]</scope>
    <source>
        <strain evidence="2 3">DSM 26048</strain>
    </source>
</reference>
<name>A0ABS4IRI4_9BACL</name>
<comment type="caution">
    <text evidence="2">The sequence shown here is derived from an EMBL/GenBank/DDBJ whole genome shotgun (WGS) entry which is preliminary data.</text>
</comment>
<evidence type="ECO:0000313" key="2">
    <source>
        <dbReference type="EMBL" id="MBP1989626.1"/>
    </source>
</evidence>
<evidence type="ECO:0000313" key="3">
    <source>
        <dbReference type="Proteomes" id="UP001519287"/>
    </source>
</evidence>
<protein>
    <recommendedName>
        <fullName evidence="4">DUF2911 domain-containing protein</fullName>
    </recommendedName>
</protein>
<proteinExistence type="predicted"/>
<keyword evidence="1" id="KW-0812">Transmembrane</keyword>
<evidence type="ECO:0000256" key="1">
    <source>
        <dbReference type="SAM" id="Phobius"/>
    </source>
</evidence>
<dbReference type="Proteomes" id="UP001519287">
    <property type="component" value="Unassembled WGS sequence"/>
</dbReference>
<keyword evidence="3" id="KW-1185">Reference proteome</keyword>
<keyword evidence="1" id="KW-0472">Membrane</keyword>
<accession>A0ABS4IRI4</accession>
<organism evidence="2 3">
    <name type="scientific">Paenibacillus eucommiae</name>
    <dbReference type="NCBI Taxonomy" id="1355755"/>
    <lineage>
        <taxon>Bacteria</taxon>
        <taxon>Bacillati</taxon>
        <taxon>Bacillota</taxon>
        <taxon>Bacilli</taxon>
        <taxon>Bacillales</taxon>
        <taxon>Paenibacillaceae</taxon>
        <taxon>Paenibacillus</taxon>
    </lineage>
</organism>
<dbReference type="RefSeq" id="WP_209970452.1">
    <property type="nucleotide sequence ID" value="NZ_JAGGLB010000003.1"/>
</dbReference>
<evidence type="ECO:0008006" key="4">
    <source>
        <dbReference type="Google" id="ProtNLM"/>
    </source>
</evidence>
<gene>
    <name evidence="2" type="ORF">J2Z66_001224</name>
</gene>
<dbReference type="EMBL" id="JAGGLB010000003">
    <property type="protein sequence ID" value="MBP1989626.1"/>
    <property type="molecule type" value="Genomic_DNA"/>
</dbReference>